<evidence type="ECO:0000313" key="2">
    <source>
        <dbReference type="EMBL" id="MBS7527528.1"/>
    </source>
</evidence>
<sequence>MQNLTVLDIQPGIKLHVLNATKFKSVLVGIYIRRPLRASEVSLNALLSRVIDRATTKYPGLTDINQALEMLYGGVLVTDVHKYGEKQMIQIKMTVADGRRIDDETVLPQAFELLNEILNAPKCVDGGFDPEIFETAKAGLASEIEARKEDKTMWTLSKCLETMCADEPYALHEYGTLAGLDAITPKQLFEHYQNVLKSSEMDIVVLGDVEADDIVTLIQDKLHFERGVLEKISKEKIIVPVEAVKTLKGTLDVKQARLMLGYRMNIPYDDPAYLAGFIGTLILGYGGSSRLFKEVREKASLCYSTFARAERYKAIMFVYAGIDAKNYDQALALILEEVKKLKEGQIETEDIEIATKAFVSSLESVSDFPNSYINYYFNQYLSGGELEVEAYIDKINAVTKMEIVEALNRFELDTIVFLSKEQLNDKNQ</sequence>
<protein>
    <submittedName>
        <fullName evidence="2">Insulinase family protein</fullName>
    </submittedName>
</protein>
<dbReference type="Pfam" id="PF05193">
    <property type="entry name" value="Peptidase_M16_C"/>
    <property type="match status" value="1"/>
</dbReference>
<dbReference type="InterPro" id="IPR007863">
    <property type="entry name" value="Peptidase_M16_C"/>
</dbReference>
<dbReference type="PANTHER" id="PTHR11851:SF186">
    <property type="entry name" value="INACTIVE METALLOPROTEASE YMFF-RELATED"/>
    <property type="match status" value="1"/>
</dbReference>
<dbReference type="RefSeq" id="WP_213237390.1">
    <property type="nucleotide sequence ID" value="NZ_JAHBCL010000021.1"/>
</dbReference>
<name>A0ABS5PQU9_9FIRM</name>
<evidence type="ECO:0000259" key="1">
    <source>
        <dbReference type="Pfam" id="PF05193"/>
    </source>
</evidence>
<dbReference type="Gene3D" id="3.30.830.10">
    <property type="entry name" value="Metalloenzyme, LuxS/M16 peptidase-like"/>
    <property type="match status" value="2"/>
</dbReference>
<comment type="caution">
    <text evidence="2">The sequence shown here is derived from an EMBL/GenBank/DDBJ whole genome shotgun (WGS) entry which is preliminary data.</text>
</comment>
<dbReference type="InterPro" id="IPR011249">
    <property type="entry name" value="Metalloenz_LuxS/M16"/>
</dbReference>
<dbReference type="SUPFAM" id="SSF63411">
    <property type="entry name" value="LuxS/MPP-like metallohydrolase"/>
    <property type="match status" value="2"/>
</dbReference>
<gene>
    <name evidence="2" type="ORF">KHM83_12660</name>
</gene>
<dbReference type="PANTHER" id="PTHR11851">
    <property type="entry name" value="METALLOPROTEASE"/>
    <property type="match status" value="1"/>
</dbReference>
<dbReference type="NCBIfam" id="NF047422">
    <property type="entry name" value="YfmF_fam"/>
    <property type="match status" value="1"/>
</dbReference>
<keyword evidence="3" id="KW-1185">Reference proteome</keyword>
<feature type="domain" description="Peptidase M16 C-terminal" evidence="1">
    <location>
        <begin position="183"/>
        <end position="355"/>
    </location>
</feature>
<dbReference type="Proteomes" id="UP000746471">
    <property type="component" value="Unassembled WGS sequence"/>
</dbReference>
<organism evidence="2 3">
    <name type="scientific">Fusibacter paucivorans</name>
    <dbReference type="NCBI Taxonomy" id="76009"/>
    <lineage>
        <taxon>Bacteria</taxon>
        <taxon>Bacillati</taxon>
        <taxon>Bacillota</taxon>
        <taxon>Clostridia</taxon>
        <taxon>Eubacteriales</taxon>
        <taxon>Eubacteriales Family XII. Incertae Sedis</taxon>
        <taxon>Fusibacter</taxon>
    </lineage>
</organism>
<evidence type="ECO:0000313" key="3">
    <source>
        <dbReference type="Proteomes" id="UP000746471"/>
    </source>
</evidence>
<dbReference type="EMBL" id="JAHBCL010000021">
    <property type="protein sequence ID" value="MBS7527528.1"/>
    <property type="molecule type" value="Genomic_DNA"/>
</dbReference>
<proteinExistence type="predicted"/>
<accession>A0ABS5PQU9</accession>
<dbReference type="InterPro" id="IPR050361">
    <property type="entry name" value="MPP/UQCRC_Complex"/>
</dbReference>
<reference evidence="2 3" key="1">
    <citation type="submission" date="2021-05" db="EMBL/GenBank/DDBJ databases">
        <title>Fusibacter ferrireducens sp. nov., an anaerobic, sulfur- and Fe-reducing bacterium isolated from the mangrove sediment.</title>
        <authorList>
            <person name="Qiu D."/>
        </authorList>
    </citation>
    <scope>NUCLEOTIDE SEQUENCE [LARGE SCALE GENOMIC DNA]</scope>
    <source>
        <strain evidence="2 3">DSM 12116</strain>
    </source>
</reference>